<evidence type="ECO:0000313" key="2">
    <source>
        <dbReference type="EMBL" id="CAD7625967.1"/>
    </source>
</evidence>
<gene>
    <name evidence="2" type="ORF">OSB1V03_LOCUS6400</name>
</gene>
<dbReference type="OrthoDB" id="7769384at2759"/>
<dbReference type="InterPro" id="IPR036908">
    <property type="entry name" value="RlpA-like_sf"/>
</dbReference>
<dbReference type="InterPro" id="IPR009009">
    <property type="entry name" value="RlpA-like_DPBB"/>
</dbReference>
<dbReference type="EMBL" id="CAJPIZ010003475">
    <property type="protein sequence ID" value="CAG2106397.1"/>
    <property type="molecule type" value="Genomic_DNA"/>
</dbReference>
<organism evidence="2">
    <name type="scientific">Medioppia subpectinata</name>
    <dbReference type="NCBI Taxonomy" id="1979941"/>
    <lineage>
        <taxon>Eukaryota</taxon>
        <taxon>Metazoa</taxon>
        <taxon>Ecdysozoa</taxon>
        <taxon>Arthropoda</taxon>
        <taxon>Chelicerata</taxon>
        <taxon>Arachnida</taxon>
        <taxon>Acari</taxon>
        <taxon>Acariformes</taxon>
        <taxon>Sarcoptiformes</taxon>
        <taxon>Oribatida</taxon>
        <taxon>Brachypylina</taxon>
        <taxon>Oppioidea</taxon>
        <taxon>Oppiidae</taxon>
        <taxon>Medioppia</taxon>
    </lineage>
</organism>
<dbReference type="SUPFAM" id="SSF50685">
    <property type="entry name" value="Barwin-like endoglucanases"/>
    <property type="match status" value="1"/>
</dbReference>
<dbReference type="PANTHER" id="PTHR34183:SF1">
    <property type="entry name" value="ENDOLYTIC PEPTIDOGLYCAN TRANSGLYCOSYLASE RLPA"/>
    <property type="match status" value="1"/>
</dbReference>
<dbReference type="Gene3D" id="2.40.40.10">
    <property type="entry name" value="RlpA-like domain"/>
    <property type="match status" value="1"/>
</dbReference>
<dbReference type="AlphaFoldDB" id="A0A7R9KMM0"/>
<accession>A0A7R9KMM0</accession>
<dbReference type="Proteomes" id="UP000759131">
    <property type="component" value="Unassembled WGS sequence"/>
</dbReference>
<feature type="domain" description="RlpA-like protein double-psi beta-barrel" evidence="1">
    <location>
        <begin position="7"/>
        <end position="90"/>
    </location>
</feature>
<sequence length="95" mass="9897">MVCCKSGKCSWYGPGADGGTTACGTIFHMMEMTAAHPSLPCFTKIRVDANGRSVQLTVTDRGPFVAGRILDLSMGGAQIVGMIDQGVVDCSVTPI</sequence>
<name>A0A7R9KMM0_9ACAR</name>
<dbReference type="CDD" id="cd22268">
    <property type="entry name" value="DPBB_RlpA-like"/>
    <property type="match status" value="1"/>
</dbReference>
<reference evidence="2" key="1">
    <citation type="submission" date="2020-11" db="EMBL/GenBank/DDBJ databases">
        <authorList>
            <person name="Tran Van P."/>
        </authorList>
    </citation>
    <scope>NUCLEOTIDE SEQUENCE</scope>
</reference>
<proteinExistence type="predicted"/>
<evidence type="ECO:0000259" key="1">
    <source>
        <dbReference type="Pfam" id="PF03330"/>
    </source>
</evidence>
<protein>
    <recommendedName>
        <fullName evidence="1">RlpA-like protein double-psi beta-barrel domain-containing protein</fullName>
    </recommendedName>
</protein>
<keyword evidence="3" id="KW-1185">Reference proteome</keyword>
<dbReference type="Pfam" id="PF03330">
    <property type="entry name" value="DPBB_1"/>
    <property type="match status" value="1"/>
</dbReference>
<dbReference type="EMBL" id="OC858050">
    <property type="protein sequence ID" value="CAD7625967.1"/>
    <property type="molecule type" value="Genomic_DNA"/>
</dbReference>
<evidence type="ECO:0000313" key="3">
    <source>
        <dbReference type="Proteomes" id="UP000759131"/>
    </source>
</evidence>
<dbReference type="PANTHER" id="PTHR34183">
    <property type="entry name" value="ENDOLYTIC PEPTIDOGLYCAN TRANSGLYCOSYLASE RLPA"/>
    <property type="match status" value="1"/>
</dbReference>